<dbReference type="AlphaFoldDB" id="A0A1F4NPK4"/>
<evidence type="ECO:0000313" key="5">
    <source>
        <dbReference type="Proteomes" id="UP000178085"/>
    </source>
</evidence>
<dbReference type="SUPFAM" id="SSF102405">
    <property type="entry name" value="MCP/YpsA-like"/>
    <property type="match status" value="1"/>
</dbReference>
<sequence length="284" mass="30327">MEVATNIKRITIQDTAYPVWLREIPDAPQEIYVRGELAEAKIPRIAVVGTRKPTPYGIQTTERLVTAISPHCITISGLAYGVDALAHKVALKSGGITWAVLGTGLDDASIYPPQHLVLAQQIMASGGALISEYPPGTPPMKHHFPMRNRIIAGLSEKVVIIEAPESSGAVITAKLALDYNRDVLAVPGPIFSPNSVGTNRLIAEGAKPVLSASDIIEVTTTVNSEKLTEREAMIYNALVAGPRHINEVVQITGLGMAIVSSELTLLEIQGKVRCVGNGTFTVIQ</sequence>
<comment type="similarity">
    <text evidence="1">Belongs to the DprA/Smf family.</text>
</comment>
<dbReference type="Proteomes" id="UP000178085">
    <property type="component" value="Unassembled WGS sequence"/>
</dbReference>
<dbReference type="GO" id="GO:0009294">
    <property type="term" value="P:DNA-mediated transformation"/>
    <property type="evidence" value="ECO:0007669"/>
    <property type="project" value="InterPro"/>
</dbReference>
<gene>
    <name evidence="4" type="ORF">A3K51_00235</name>
</gene>
<dbReference type="Pfam" id="PF02481">
    <property type="entry name" value="DNA_processg_A"/>
    <property type="match status" value="1"/>
</dbReference>
<evidence type="ECO:0000259" key="3">
    <source>
        <dbReference type="Pfam" id="PF17782"/>
    </source>
</evidence>
<dbReference type="Gene3D" id="3.40.50.450">
    <property type="match status" value="1"/>
</dbReference>
<dbReference type="EMBL" id="METD01000001">
    <property type="protein sequence ID" value="OGB73296.1"/>
    <property type="molecule type" value="Genomic_DNA"/>
</dbReference>
<dbReference type="Pfam" id="PF17782">
    <property type="entry name" value="WHD_DprA"/>
    <property type="match status" value="1"/>
</dbReference>
<dbReference type="InterPro" id="IPR036388">
    <property type="entry name" value="WH-like_DNA-bd_sf"/>
</dbReference>
<dbReference type="PANTHER" id="PTHR43022">
    <property type="entry name" value="PROTEIN SMF"/>
    <property type="match status" value="1"/>
</dbReference>
<evidence type="ECO:0000256" key="1">
    <source>
        <dbReference type="ARBA" id="ARBA00006525"/>
    </source>
</evidence>
<name>A0A1F4NPK4_UNCK3</name>
<dbReference type="Gene3D" id="1.10.10.10">
    <property type="entry name" value="Winged helix-like DNA-binding domain superfamily/Winged helix DNA-binding domain"/>
    <property type="match status" value="1"/>
</dbReference>
<evidence type="ECO:0000313" key="4">
    <source>
        <dbReference type="EMBL" id="OGB73296.1"/>
    </source>
</evidence>
<feature type="domain" description="Smf/DprA SLOG" evidence="2">
    <location>
        <begin position="9"/>
        <end position="218"/>
    </location>
</feature>
<comment type="caution">
    <text evidence="4">The sequence shown here is derived from an EMBL/GenBank/DDBJ whole genome shotgun (WGS) entry which is preliminary data.</text>
</comment>
<dbReference type="NCBIfam" id="TIGR00732">
    <property type="entry name" value="dprA"/>
    <property type="match status" value="1"/>
</dbReference>
<organism evidence="4 5">
    <name type="scientific">candidate division Kazan bacterium RIFCSPLOWO2_01_FULL_45_19</name>
    <dbReference type="NCBI Taxonomy" id="1798538"/>
    <lineage>
        <taxon>Bacteria</taxon>
        <taxon>Bacteria division Kazan-3B-28</taxon>
    </lineage>
</organism>
<evidence type="ECO:0000259" key="2">
    <source>
        <dbReference type="Pfam" id="PF02481"/>
    </source>
</evidence>
<proteinExistence type="inferred from homology"/>
<reference evidence="4 5" key="1">
    <citation type="journal article" date="2016" name="Nat. Commun.">
        <title>Thousands of microbial genomes shed light on interconnected biogeochemical processes in an aquifer system.</title>
        <authorList>
            <person name="Anantharaman K."/>
            <person name="Brown C.T."/>
            <person name="Hug L.A."/>
            <person name="Sharon I."/>
            <person name="Castelle C.J."/>
            <person name="Probst A.J."/>
            <person name="Thomas B.C."/>
            <person name="Singh A."/>
            <person name="Wilkins M.J."/>
            <person name="Karaoz U."/>
            <person name="Brodie E.L."/>
            <person name="Williams K.H."/>
            <person name="Hubbard S.S."/>
            <person name="Banfield J.F."/>
        </authorList>
    </citation>
    <scope>NUCLEOTIDE SEQUENCE [LARGE SCALE GENOMIC DNA]</scope>
</reference>
<dbReference type="InterPro" id="IPR057666">
    <property type="entry name" value="DrpA_SLOG"/>
</dbReference>
<dbReference type="InterPro" id="IPR003488">
    <property type="entry name" value="DprA"/>
</dbReference>
<dbReference type="PANTHER" id="PTHR43022:SF1">
    <property type="entry name" value="PROTEIN SMF"/>
    <property type="match status" value="1"/>
</dbReference>
<accession>A0A1F4NPK4</accession>
<feature type="domain" description="DprA winged helix" evidence="3">
    <location>
        <begin position="224"/>
        <end position="276"/>
    </location>
</feature>
<protein>
    <submittedName>
        <fullName evidence="4">DNA protecting protein DprA</fullName>
    </submittedName>
</protein>
<dbReference type="InterPro" id="IPR041614">
    <property type="entry name" value="DprA_WH"/>
</dbReference>